<organism evidence="2 3">
    <name type="scientific">Dentipellis fragilis</name>
    <dbReference type="NCBI Taxonomy" id="205917"/>
    <lineage>
        <taxon>Eukaryota</taxon>
        <taxon>Fungi</taxon>
        <taxon>Dikarya</taxon>
        <taxon>Basidiomycota</taxon>
        <taxon>Agaricomycotina</taxon>
        <taxon>Agaricomycetes</taxon>
        <taxon>Russulales</taxon>
        <taxon>Hericiaceae</taxon>
        <taxon>Dentipellis</taxon>
    </lineage>
</organism>
<dbReference type="AlphaFoldDB" id="A0A4Y9YLI6"/>
<evidence type="ECO:0000313" key="2">
    <source>
        <dbReference type="EMBL" id="TFY63426.1"/>
    </source>
</evidence>
<protein>
    <submittedName>
        <fullName evidence="2">Uncharacterized protein</fullName>
    </submittedName>
</protein>
<feature type="region of interest" description="Disordered" evidence="1">
    <location>
        <begin position="64"/>
        <end position="101"/>
    </location>
</feature>
<proteinExistence type="predicted"/>
<feature type="compositionally biased region" description="Polar residues" evidence="1">
    <location>
        <begin position="508"/>
        <end position="537"/>
    </location>
</feature>
<dbReference type="OrthoDB" id="3260134at2759"/>
<dbReference type="Proteomes" id="UP000298327">
    <property type="component" value="Unassembled WGS sequence"/>
</dbReference>
<gene>
    <name evidence="2" type="ORF">EVG20_g6317</name>
</gene>
<feature type="region of interest" description="Disordered" evidence="1">
    <location>
        <begin position="465"/>
        <end position="568"/>
    </location>
</feature>
<dbReference type="EMBL" id="SEOQ01000415">
    <property type="protein sequence ID" value="TFY63426.1"/>
    <property type="molecule type" value="Genomic_DNA"/>
</dbReference>
<feature type="region of interest" description="Disordered" evidence="1">
    <location>
        <begin position="289"/>
        <end position="308"/>
    </location>
</feature>
<reference evidence="2 3" key="1">
    <citation type="submission" date="2019-02" db="EMBL/GenBank/DDBJ databases">
        <title>Genome sequencing of the rare red list fungi Dentipellis fragilis.</title>
        <authorList>
            <person name="Buettner E."/>
            <person name="Kellner H."/>
        </authorList>
    </citation>
    <scope>NUCLEOTIDE SEQUENCE [LARGE SCALE GENOMIC DNA]</scope>
    <source>
        <strain evidence="2 3">DSM 105465</strain>
    </source>
</reference>
<comment type="caution">
    <text evidence="2">The sequence shown here is derived from an EMBL/GenBank/DDBJ whole genome shotgun (WGS) entry which is preliminary data.</text>
</comment>
<feature type="region of interest" description="Disordered" evidence="1">
    <location>
        <begin position="146"/>
        <end position="183"/>
    </location>
</feature>
<accession>A0A4Y9YLI6</accession>
<keyword evidence="3" id="KW-1185">Reference proteome</keyword>
<name>A0A4Y9YLI6_9AGAM</name>
<feature type="region of interest" description="Disordered" evidence="1">
    <location>
        <begin position="406"/>
        <end position="428"/>
    </location>
</feature>
<feature type="compositionally biased region" description="Polar residues" evidence="1">
    <location>
        <begin position="408"/>
        <end position="425"/>
    </location>
</feature>
<evidence type="ECO:0000256" key="1">
    <source>
        <dbReference type="SAM" id="MobiDB-lite"/>
    </source>
</evidence>
<sequence length="568" mass="61277">MSAPASGYISRNLAKSRSKDITGRAQKGHFGKLRHEIFSKDMGKTLLQQPSQKRSFPRFDLAHANQADAPMQGARNTSEFEGRFRSARGLSTRSSSDFDRRTKARQSKVLKALAQNSQVDQFAIDCVLNLPDLVGISAKSRRAQGTSMYASREVTPAGFNHSRQESEDLSGLPSTPSPAENVRGLGGLTYSTLQQPLTQHLPDMSDSFYPVMPTKSAPWLHDGGLQRSPESYTAGMEGTAYVRLPADLMDHNSMLSEFGSSDVEHDQLVAYEATEPPVSSQYLGRFFSYNGSPPRTPRKGPQTPKSPAASNVILEFSSPVHSQFYLTESTPVSPYVLKGQTAARTAQSPLVSSPSSVMPTPSSCESPRAFNNLYGDYIPLGAFLEDPDPWNAIGLFLGLPALTRENDQTSSAPSYSRHGSVTSSRAGVGWEAEEQAATDIEIDTPNSSFSTSGPVIETGLDLTENTSCTSESPLMFAPRELSPLYPSDGSGERQSGSPVARIDHEESPQPTREVSLTRSPRVSLVTPCQTQTSSVPSPNLGAVDDLQGPSLFSDGPGSEGSDDEVFVH</sequence>
<evidence type="ECO:0000313" key="3">
    <source>
        <dbReference type="Proteomes" id="UP000298327"/>
    </source>
</evidence>